<protein>
    <submittedName>
        <fullName evidence="1">Uncharacterized protein</fullName>
    </submittedName>
</protein>
<evidence type="ECO:0000313" key="1">
    <source>
        <dbReference type="EMBL" id="WGL96248.1"/>
    </source>
</evidence>
<sequence length="186" mass="20624">MADAEAAAAGQSSLPESFKNTPFTQQWLQLQPALGTEDLRPLLHLSRDSGTRDFGDDNMTPDSRKLRDALKVATNGHESLVELMRKIGPSQTELAMTKAWQSNSASRTWKSSKEIVMLIECSKVYTEIGNKAVSLLDQAPLKLIGPGLIPTLGAQSWAQQLLERWKDLNELPKTTRNAIVNLGRRR</sequence>
<name>A0AA95GH55_9GAMM</name>
<organism evidence="1 2">
    <name type="scientific">Arsenophonus nasoniae</name>
    <name type="common">son-killer infecting Nasonia vitripennis</name>
    <dbReference type="NCBI Taxonomy" id="638"/>
    <lineage>
        <taxon>Bacteria</taxon>
        <taxon>Pseudomonadati</taxon>
        <taxon>Pseudomonadota</taxon>
        <taxon>Gammaproteobacteria</taxon>
        <taxon>Enterobacterales</taxon>
        <taxon>Morganellaceae</taxon>
        <taxon>Arsenophonus</taxon>
    </lineage>
</organism>
<evidence type="ECO:0000313" key="2">
    <source>
        <dbReference type="Proteomes" id="UP001177597"/>
    </source>
</evidence>
<dbReference type="AlphaFoldDB" id="A0AA95GH55"/>
<proteinExistence type="predicted"/>
<reference evidence="1" key="1">
    <citation type="submission" date="2023-04" db="EMBL/GenBank/DDBJ databases">
        <title>Genome dynamics across the evolutionary transition to endosymbiosis.</title>
        <authorList>
            <person name="Siozios S."/>
            <person name="Nadal-Jimenez P."/>
            <person name="Azagi T."/>
            <person name="Sprong H."/>
            <person name="Frost C.L."/>
            <person name="Parratt S.R."/>
            <person name="Taylor G."/>
            <person name="Brettell L."/>
            <person name="Lew K.C."/>
            <person name="Croft L."/>
            <person name="King K.C."/>
            <person name="Brockhurst M.A."/>
            <person name="Hypsa V."/>
            <person name="Novakova E."/>
            <person name="Darby A.C."/>
            <person name="Hurst G.D.D."/>
        </authorList>
    </citation>
    <scope>NUCLEOTIDE SEQUENCE</scope>
    <source>
        <strain evidence="1">AIh</strain>
    </source>
</reference>
<accession>A0AA95GH55</accession>
<gene>
    <name evidence="1" type="ORF">QE207_06665</name>
</gene>
<dbReference type="Proteomes" id="UP001177597">
    <property type="component" value="Chromosome"/>
</dbReference>
<dbReference type="RefSeq" id="WP_280629794.1">
    <property type="nucleotide sequence ID" value="NZ_CP123498.1"/>
</dbReference>
<dbReference type="EMBL" id="CP123498">
    <property type="protein sequence ID" value="WGL96248.1"/>
    <property type="molecule type" value="Genomic_DNA"/>
</dbReference>